<dbReference type="PATRIC" id="fig|587753.10.peg.2481"/>
<evidence type="ECO:0000313" key="4">
    <source>
        <dbReference type="Proteomes" id="UP000032748"/>
    </source>
</evidence>
<reference evidence="3 4" key="1">
    <citation type="journal article" date="2015" name="Mol. Plant Microbe Interact.">
        <title>Comparative Genomic Analysis of Pseudomonas chlororaphis PCL1606 Reveals New Insight into Antifungal Compounds Involved in Biocontrol.</title>
        <authorList>
            <person name="Calderon C.E."/>
            <person name="Ramos C."/>
            <person name="de Vicente A."/>
            <person name="Cazorla F.M."/>
        </authorList>
    </citation>
    <scope>NUCLEOTIDE SEQUENCE [LARGE SCALE GENOMIC DNA]</scope>
    <source>
        <strain evidence="3 4">PCL1606</strain>
    </source>
</reference>
<dbReference type="Pfam" id="PF12920">
    <property type="entry name" value="TcdA_TcdB_pore"/>
    <property type="match status" value="1"/>
</dbReference>
<dbReference type="InterPro" id="IPR024769">
    <property type="entry name" value="TcdA/TcdB_pore_forming"/>
</dbReference>
<evidence type="ECO:0000313" key="3">
    <source>
        <dbReference type="EMBL" id="AKA23938.1"/>
    </source>
</evidence>
<dbReference type="Proteomes" id="UP000032748">
    <property type="component" value="Chromosome"/>
</dbReference>
<dbReference type="EMBL" id="CP011110">
    <property type="protein sequence ID" value="AKA23938.1"/>
    <property type="molecule type" value="Genomic_DNA"/>
</dbReference>
<evidence type="ECO:0000259" key="2">
    <source>
        <dbReference type="Pfam" id="PF12920"/>
    </source>
</evidence>
<gene>
    <name evidence="3" type="ORF">PCL1606_24850</name>
</gene>
<evidence type="ECO:0000256" key="1">
    <source>
        <dbReference type="SAM" id="Coils"/>
    </source>
</evidence>
<sequence length="3017" mass="328345">MAFMSKDFTRLLNTLINQRIEGSGRQTEWFHMTSGERAEYVRQIGERLLDMQQSTLSVLAAQHFQMQDNPVSVGDQLQVLKQRRKQMNSIADTPATSAYKQQLDRDILLYSRQQTAITHYDSTWNKALRLLEAQGLKDGTSVKQKELKARVERLERQLSLQVADSTFTQSYVTLFSELQAYKEVSARYDSLLKAPAAQEGAARAALAKPPRASDELPVNISLLMMEERPGYIRMNVALVNASTDGRFKDFFLENGRLVVPTDGVLNFSFGTAARSLAWQQQYRLKSEPPSSRSPTFAPIRSVLVKTAFVEQYFAHHLVSESTLREGFKAQVLGNGHKLLLTNVDRKVPNQVGIQVSGQAPTTTAPREVPLAGALSDLINQNADIASFQTIGLEDFHRNSYHPDRDGLFVDIHELERSVGFAERQYLLEMPEGKEFRSATPFAVMTVDGDKVSSSHLSRVQTKALYQYNAAFFDKLEQLREGGDKARRLFKTDSERDTFMQQLARLLERNHITPAGVLVPEHSRSSLRDIKGNNLNKVLWEQAFAASAWQSHDNDALLFDLANRLANEPALARALNGGYVQSDIAQAKLLLAPAYEPWRAQAIDAEHQRVAAAKAAQHPNNPNVPVFDQVAVERSLDDKLFNLLLRGADSLQGGDAALRPTVAALLASDAGRSLRKQALFHALRPVADSLSKAAVPVNPHAALAPQGAADKVMINNRLNRPDPYLILNTHPGQAQAEGDAVYRIEDDKYRSYNQFRPDPGNEATRYMNDLDTPFVGGISGTTQTVSNALPELFGGPLSVKQYWQFQMANAAFMIRNGYHSFFETLYVAARYEPRGEGSIGAELLQMFDRYRAEGRQQLLEGELYDGVMARVLPLVNQGLAPAEEFHPPRFTRIGPLPALLGQAAQDQQLKSGLASLGGGAEPRQGSADIRQFAADPVQFAKTHTLSAEALVKSGRLPAEGHAQLVKVGTNLYELEYTGRGAQGGAGGDSVPAYFLGYNGPNQANAAPAYVDIPKHAAAGSFLFTGTLSGCSLVVTSLDANTFRVYHDGRVNSSLLYDNVVMAVDYKDYQVAGTAEGLAAAYMQYLDGQWQLVFQRQEYQREGQTVWPKLREGAQPLQIQTADPRVTERNRAAFAAYREQVHQNLKKVATQFGVSVEGVADGVYNGGAFSPEHPAIAAWNRLREEVQAKVSADIQQLTDKRFRLQDERRGASDKGLIDQQIRQINLTQDHYRAQYDPVLREAGSVEKTWLWQQIKAKDGTAAVVRTDDSAIQGGGEERTSSVGERYAVAEAYQRGARGTAFSDGMRDFRTIGIPGVDDRMSSLEMKQLFLDGQLTPLQRGALSARITQAAQAEYIDKVLRQTAVFSEDFQRAGSVYGQLAPQDFYLQLVGDHYGGRCYPLVRAMAVALASGGERGVNSLVQKLFLASADPQAGSSTLLKNSLIRLHSNVDAVQASKEVGRVQLADVVARLAKISGTSMFALNTQNHSMLVGSTVTAGGGQRYYFYDPNVGIFAFDSSKGLAKAMEQHLVSRKLAAHYGSFGSQSAPAFNLIEIDTGRMAQVPVGNGLNVADLSRPEELTQVIGQQREAERVVDAGRRASEDLRLGTALGTFDAEQWGERFLAASTRLAREHQLSGEWMPVIATTEERQGGGYRVQFINRDQPEQTRWLETGDEAFVGFRRFVDEHMSVLNRHFSLEHGQIRPRAGVGEAAPVDGLNAGFAVQTLIQWFADRNRKDASQGTVSPDLATALKIHSYLGLAQMAHGTVQDVAKVTALVKTALRGEVAAADTSLKDFASSLGHTVNEGAGVLFGGAMVILDAYELAHADNDVQKAVYGTQLAFDSASFVTGAAGVGAGLLGASTAGAVLGGAGVILGGLAVGFTALAQAFGAVAEDAKAVGRYFDALDKAYQGNGYRYDAEKKVLVPLPGAVVKRLDLRNQQIGFDSQYIYRTHHGSTGSGAINYFFWAGDFPRMIHKRDEAIEVRSGIGYPQASQALAHGDSTTVILPGTPKSYISYEYMILPGSTTRHDTGFDVIRRLEQDRRFDYDFYIFPSEETIRRIRQEYVDTPVEVILDSRNRQLIVPELPKELRGYLRYEIKGAGGEYLIGLNEGARVKLSSENSVAADPQVHLPDIHPLEGQPQDVRYSVASNTRSRWIIDTSQLASDHISFASNRLEIGGVTVELDPTQNGRVLVVNGQGEVREVDFANRTAQVIVEDASQWQVPGHRIEQHLSELAKAHQLHGQYVAVENYTYEGRNVGQAFYEVAKNRMLFTDTQVEQARHAQLGAVVGAHAYFVDAENAAAWRVDIATGKVDAQFAPAFNQSAGHISRFWQEGDTVYLARRYQLKEHEAELTYRIGADGMELVGVVGDEALLQSSARTGQHGDTLKTLLQGYESQATGRATPVYSLGAPMMEPKAAALVTVFGVDNANVAHRYWVRTSDGTLIKPNLAPPTGQQPAVDAQGKPRSAWPIPPDLVFAGSMPQRAGQEVFFFYSQREKVLFRQEGPGQQVLDGSQPSALRLDIPALANVLELGGHLVAVTEDGRVARIEASGRLSYEAVNEHWLKKHGAWWKDLASVTGSNATLAVFGAKAADGKSALPVWYHKGQVVVASPELQGKSLQFLGFDSASSSARLFEPASRKLYLQAPLPAEALATAFGTDEVLEATAQLPAATPLMPELQLQSAVQVDAGLRLTTVQGEILLRTNSGDVQLVAVDKGWQQARLGNLPQALAEVAGRWGTQGVLTLQGTDTQGWFDVASGQVFASTGIPAASGLRFIGVASAAQPSAYVYSPTEQALYQVGEGAAHKLGHYGNVERIGASLLLQGGGADNRQDELAPPLIAGVDSVVLHGGAAGDTYRLSAATWAHYRTVVIDNADPGQALDRLIMPAIDGQDLLVSRQGEDVLLTDTGTGTALVLRHVLGEQAAAQGHLQIELPGDSSVIGIEHLLEGFAQAGSTRGGVFELASRERRAIPETNAIASAMEAEGPSLAKLSGAMAAFADTGGAREHLPQSRQAAQAVLVPPLS</sequence>
<accession>A0A0D5XXX4</accession>
<dbReference type="CDD" id="cd20495">
    <property type="entry name" value="C58_PaToxP-like"/>
    <property type="match status" value="1"/>
</dbReference>
<feature type="coiled-coil region" evidence="1">
    <location>
        <begin position="137"/>
        <end position="164"/>
    </location>
</feature>
<dbReference type="KEGG" id="pcz:PCL1606_24850"/>
<name>A0A0D5XXX4_9PSED</name>
<dbReference type="OrthoDB" id="5489595at2"/>
<feature type="domain" description="TcdA/TcdB toxin pore forming" evidence="2">
    <location>
        <begin position="1616"/>
        <end position="2302"/>
    </location>
</feature>
<proteinExistence type="predicted"/>
<protein>
    <submittedName>
        <fullName evidence="3">Cytotoxin</fullName>
    </submittedName>
</protein>
<dbReference type="RefSeq" id="WP_045882500.1">
    <property type="nucleotide sequence ID" value="NZ_CP011110.1"/>
</dbReference>
<organism evidence="3 4">
    <name type="scientific">Pseudomonas chlororaphis</name>
    <dbReference type="NCBI Taxonomy" id="587753"/>
    <lineage>
        <taxon>Bacteria</taxon>
        <taxon>Pseudomonadati</taxon>
        <taxon>Pseudomonadota</taxon>
        <taxon>Gammaproteobacteria</taxon>
        <taxon>Pseudomonadales</taxon>
        <taxon>Pseudomonadaceae</taxon>
        <taxon>Pseudomonas</taxon>
    </lineage>
</organism>
<keyword evidence="1" id="KW-0175">Coiled coil</keyword>